<dbReference type="Proteomes" id="UP001227230">
    <property type="component" value="Chromosome 12"/>
</dbReference>
<name>A0ABY9D013_VITVI</name>
<protein>
    <submittedName>
        <fullName evidence="1">Uncharacterized protein</fullName>
    </submittedName>
</protein>
<gene>
    <name evidence="1" type="ORF">VitviT2T_018272</name>
</gene>
<reference evidence="1 2" key="1">
    <citation type="journal article" date="2023" name="Hortic Res">
        <title>The complete reference genome for grapevine (Vitis vinifera L.) genetics and breeding.</title>
        <authorList>
            <person name="Shi X."/>
            <person name="Cao S."/>
            <person name="Wang X."/>
            <person name="Huang S."/>
            <person name="Wang Y."/>
            <person name="Liu Z."/>
            <person name="Liu W."/>
            <person name="Leng X."/>
            <person name="Peng Y."/>
            <person name="Wang N."/>
            <person name="Wang Y."/>
            <person name="Ma Z."/>
            <person name="Xu X."/>
            <person name="Zhang F."/>
            <person name="Xue H."/>
            <person name="Zhong H."/>
            <person name="Wang Y."/>
            <person name="Zhang K."/>
            <person name="Velt A."/>
            <person name="Avia K."/>
            <person name="Holtgrawe D."/>
            <person name="Grimplet J."/>
            <person name="Matus J.T."/>
            <person name="Ware D."/>
            <person name="Wu X."/>
            <person name="Wang H."/>
            <person name="Liu C."/>
            <person name="Fang Y."/>
            <person name="Rustenholz C."/>
            <person name="Cheng Z."/>
            <person name="Xiao H."/>
            <person name="Zhou Y."/>
        </authorList>
    </citation>
    <scope>NUCLEOTIDE SEQUENCE [LARGE SCALE GENOMIC DNA]</scope>
    <source>
        <strain evidence="2">cv. Pinot noir / PN40024</strain>
        <tissue evidence="1">Leaf</tissue>
    </source>
</reference>
<evidence type="ECO:0000313" key="2">
    <source>
        <dbReference type="Proteomes" id="UP001227230"/>
    </source>
</evidence>
<sequence length="122" mass="13817">MIFNGASSTPKDSQKLQELKIEPHQFHQQLHHSYRKFDKPSEAQPTGHTLRLLFLPKYKNAVFIFGDRSKESATFDQNTVTNGNFNSASGSNSNATVSRTFPIFILRNELKKLNINDYGNAS</sequence>
<accession>A0ABY9D013</accession>
<keyword evidence="2" id="KW-1185">Reference proteome</keyword>
<proteinExistence type="predicted"/>
<evidence type="ECO:0000313" key="1">
    <source>
        <dbReference type="EMBL" id="WJZ99860.1"/>
    </source>
</evidence>
<dbReference type="EMBL" id="CP126659">
    <property type="protein sequence ID" value="WJZ99860.1"/>
    <property type="molecule type" value="Genomic_DNA"/>
</dbReference>
<organism evidence="1 2">
    <name type="scientific">Vitis vinifera</name>
    <name type="common">Grape</name>
    <dbReference type="NCBI Taxonomy" id="29760"/>
    <lineage>
        <taxon>Eukaryota</taxon>
        <taxon>Viridiplantae</taxon>
        <taxon>Streptophyta</taxon>
        <taxon>Embryophyta</taxon>
        <taxon>Tracheophyta</taxon>
        <taxon>Spermatophyta</taxon>
        <taxon>Magnoliopsida</taxon>
        <taxon>eudicotyledons</taxon>
        <taxon>Gunneridae</taxon>
        <taxon>Pentapetalae</taxon>
        <taxon>rosids</taxon>
        <taxon>Vitales</taxon>
        <taxon>Vitaceae</taxon>
        <taxon>Viteae</taxon>
        <taxon>Vitis</taxon>
    </lineage>
</organism>